<dbReference type="EMBL" id="CAKOFQ010006718">
    <property type="protein sequence ID" value="CAH1964794.1"/>
    <property type="molecule type" value="Genomic_DNA"/>
</dbReference>
<dbReference type="GO" id="GO:0004535">
    <property type="term" value="F:poly(A)-specific ribonuclease activity"/>
    <property type="evidence" value="ECO:0007669"/>
    <property type="project" value="TreeGrafter"/>
</dbReference>
<reference evidence="2" key="1">
    <citation type="submission" date="2022-03" db="EMBL/GenBank/DDBJ databases">
        <authorList>
            <person name="Sayadi A."/>
        </authorList>
    </citation>
    <scope>NUCLEOTIDE SEQUENCE</scope>
</reference>
<comment type="caution">
    <text evidence="2">The sequence shown here is derived from an EMBL/GenBank/DDBJ whole genome shotgun (WGS) entry which is preliminary data.</text>
</comment>
<protein>
    <recommendedName>
        <fullName evidence="1">PAN2-PAN3 deadenylation complex catalytic subunit PAN2 N-terminal domain-containing protein</fullName>
    </recommendedName>
</protein>
<accession>A0A9P0K0C9</accession>
<sequence>MYYIIPESILYLLSEILVLKVSGIFYSRYLYRVSCTALCISEYSIFRHNSLAVDRYLMVYDLRMLRAINPMQTVLDPFFLKFIPSISSRLAVVSALGQIQLLDTIALAEPRLSLLQMENPGAMCLTFDISTSGQILACGDNTGHIHVFASTPPSSSADNPATPEPLINTYSRPCELPDEQPVDYPNFGVDDFNTPLSVIPMPVMPLNLPLASDWPPELIKKIYRKSPGIDPEILGTMKMQGPIGYAPNPKTSRRNQVRLDKLSTVYFC</sequence>
<dbReference type="InterPro" id="IPR036322">
    <property type="entry name" value="WD40_repeat_dom_sf"/>
</dbReference>
<dbReference type="GO" id="GO:0000932">
    <property type="term" value="C:P-body"/>
    <property type="evidence" value="ECO:0007669"/>
    <property type="project" value="TreeGrafter"/>
</dbReference>
<dbReference type="GO" id="GO:0031251">
    <property type="term" value="C:PAN complex"/>
    <property type="evidence" value="ECO:0007669"/>
    <property type="project" value="TreeGrafter"/>
</dbReference>
<evidence type="ECO:0000313" key="3">
    <source>
        <dbReference type="Proteomes" id="UP001152888"/>
    </source>
</evidence>
<dbReference type="InterPro" id="IPR048841">
    <property type="entry name" value="PAN2_N"/>
</dbReference>
<dbReference type="GO" id="GO:0000289">
    <property type="term" value="P:nuclear-transcribed mRNA poly(A) tail shortening"/>
    <property type="evidence" value="ECO:0007669"/>
    <property type="project" value="TreeGrafter"/>
</dbReference>
<dbReference type="PANTHER" id="PTHR15728">
    <property type="entry name" value="DEADENYLATION COMPLEX CATALYTIC SUBUNIT PAN2"/>
    <property type="match status" value="1"/>
</dbReference>
<evidence type="ECO:0000313" key="2">
    <source>
        <dbReference type="EMBL" id="CAH1964794.1"/>
    </source>
</evidence>
<keyword evidence="3" id="KW-1185">Reference proteome</keyword>
<dbReference type="AlphaFoldDB" id="A0A9P0K0C9"/>
<feature type="domain" description="PAN2-PAN3 deadenylation complex catalytic subunit PAN2 N-terminal" evidence="1">
    <location>
        <begin position="46"/>
        <end position="148"/>
    </location>
</feature>
<dbReference type="Gene3D" id="2.130.10.10">
    <property type="entry name" value="YVTN repeat-like/Quinoprotein amine dehydrogenase"/>
    <property type="match status" value="1"/>
</dbReference>
<dbReference type="OrthoDB" id="16516at2759"/>
<dbReference type="SUPFAM" id="SSF50978">
    <property type="entry name" value="WD40 repeat-like"/>
    <property type="match status" value="1"/>
</dbReference>
<organism evidence="2 3">
    <name type="scientific">Acanthoscelides obtectus</name>
    <name type="common">Bean weevil</name>
    <name type="synonym">Bruchus obtectus</name>
    <dbReference type="NCBI Taxonomy" id="200917"/>
    <lineage>
        <taxon>Eukaryota</taxon>
        <taxon>Metazoa</taxon>
        <taxon>Ecdysozoa</taxon>
        <taxon>Arthropoda</taxon>
        <taxon>Hexapoda</taxon>
        <taxon>Insecta</taxon>
        <taxon>Pterygota</taxon>
        <taxon>Neoptera</taxon>
        <taxon>Endopterygota</taxon>
        <taxon>Coleoptera</taxon>
        <taxon>Polyphaga</taxon>
        <taxon>Cucujiformia</taxon>
        <taxon>Chrysomeloidea</taxon>
        <taxon>Chrysomelidae</taxon>
        <taxon>Bruchinae</taxon>
        <taxon>Bruchini</taxon>
        <taxon>Acanthoscelides</taxon>
    </lineage>
</organism>
<dbReference type="Pfam" id="PF20770">
    <property type="entry name" value="PAN2_N"/>
    <property type="match status" value="1"/>
</dbReference>
<dbReference type="InterPro" id="IPR050785">
    <property type="entry name" value="PAN2-PAN3_catalytic_subunit"/>
</dbReference>
<evidence type="ECO:0000259" key="1">
    <source>
        <dbReference type="Pfam" id="PF20770"/>
    </source>
</evidence>
<name>A0A9P0K0C9_ACAOB</name>
<proteinExistence type="predicted"/>
<dbReference type="Proteomes" id="UP001152888">
    <property type="component" value="Unassembled WGS sequence"/>
</dbReference>
<gene>
    <name evidence="2" type="ORF">ACAOBT_LOCUS6017</name>
</gene>
<dbReference type="InterPro" id="IPR015943">
    <property type="entry name" value="WD40/YVTN_repeat-like_dom_sf"/>
</dbReference>
<dbReference type="PANTHER" id="PTHR15728:SF0">
    <property type="entry name" value="PAN2-PAN3 DEADENYLATION COMPLEX CATALYTIC SUBUNIT PAN2"/>
    <property type="match status" value="1"/>
</dbReference>